<evidence type="ECO:0000313" key="2">
    <source>
        <dbReference type="EMBL" id="KAF2869161.1"/>
    </source>
</evidence>
<comment type="caution">
    <text evidence="2">The sequence shown here is derived from an EMBL/GenBank/DDBJ whole genome shotgun (WGS) entry which is preliminary data.</text>
</comment>
<dbReference type="EMBL" id="JAADJZ010000017">
    <property type="protein sequence ID" value="KAF2869161.1"/>
    <property type="molecule type" value="Genomic_DNA"/>
</dbReference>
<sequence length="116" mass="13172">MLPIDSVEVALDQCEALEADQDELVKAKQQRLDLQALNTQLENQIEILNSQISTKDARIALLETRLTEKDAQERNDRQQLNQRLRRETDAKLNWKTGFEQLERANGALVVGTNGVS</sequence>
<proteinExistence type="predicted"/>
<name>A0A7C8M6K8_9PLEO</name>
<gene>
    <name evidence="2" type="ORF">BDV95DRAFT_113801</name>
</gene>
<dbReference type="Proteomes" id="UP000481861">
    <property type="component" value="Unassembled WGS sequence"/>
</dbReference>
<keyword evidence="1" id="KW-0175">Coiled coil</keyword>
<feature type="coiled-coil region" evidence="1">
    <location>
        <begin position="7"/>
        <end position="58"/>
    </location>
</feature>
<evidence type="ECO:0000313" key="3">
    <source>
        <dbReference type="Proteomes" id="UP000481861"/>
    </source>
</evidence>
<protein>
    <submittedName>
        <fullName evidence="2">Uncharacterized protein</fullName>
    </submittedName>
</protein>
<keyword evidence="3" id="KW-1185">Reference proteome</keyword>
<evidence type="ECO:0000256" key="1">
    <source>
        <dbReference type="SAM" id="Coils"/>
    </source>
</evidence>
<accession>A0A7C8M6K8</accession>
<dbReference type="AlphaFoldDB" id="A0A7C8M6K8"/>
<reference evidence="2 3" key="1">
    <citation type="submission" date="2020-01" db="EMBL/GenBank/DDBJ databases">
        <authorList>
            <consortium name="DOE Joint Genome Institute"/>
            <person name="Haridas S."/>
            <person name="Albert R."/>
            <person name="Binder M."/>
            <person name="Bloem J."/>
            <person name="Labutti K."/>
            <person name="Salamov A."/>
            <person name="Andreopoulos B."/>
            <person name="Baker S.E."/>
            <person name="Barry K."/>
            <person name="Bills G."/>
            <person name="Bluhm B.H."/>
            <person name="Cannon C."/>
            <person name="Castanera R."/>
            <person name="Culley D.E."/>
            <person name="Daum C."/>
            <person name="Ezra D."/>
            <person name="Gonzalez J.B."/>
            <person name="Henrissat B."/>
            <person name="Kuo A."/>
            <person name="Liang C."/>
            <person name="Lipzen A."/>
            <person name="Lutzoni F."/>
            <person name="Magnuson J."/>
            <person name="Mondo S."/>
            <person name="Nolan M."/>
            <person name="Ohm R."/>
            <person name="Pangilinan J."/>
            <person name="Park H.-J.H."/>
            <person name="Ramirez L."/>
            <person name="Alfaro M."/>
            <person name="Sun H."/>
            <person name="Tritt A."/>
            <person name="Yoshinaga Y."/>
            <person name="Zwiers L.-H.L."/>
            <person name="Turgeon B.G."/>
            <person name="Goodwin S.B."/>
            <person name="Spatafora J.W."/>
            <person name="Crous P.W."/>
            <person name="Grigoriev I.V."/>
        </authorList>
    </citation>
    <scope>NUCLEOTIDE SEQUENCE [LARGE SCALE GENOMIC DNA]</scope>
    <source>
        <strain evidence="2 3">CBS 611.86</strain>
    </source>
</reference>
<organism evidence="2 3">
    <name type="scientific">Massariosphaeria phaeospora</name>
    <dbReference type="NCBI Taxonomy" id="100035"/>
    <lineage>
        <taxon>Eukaryota</taxon>
        <taxon>Fungi</taxon>
        <taxon>Dikarya</taxon>
        <taxon>Ascomycota</taxon>
        <taxon>Pezizomycotina</taxon>
        <taxon>Dothideomycetes</taxon>
        <taxon>Pleosporomycetidae</taxon>
        <taxon>Pleosporales</taxon>
        <taxon>Pleosporales incertae sedis</taxon>
        <taxon>Massariosphaeria</taxon>
    </lineage>
</organism>